<reference evidence="7 8" key="1">
    <citation type="submission" date="2019-12" db="EMBL/GenBank/DDBJ databases">
        <title>Genomic-based taxomic classification of the family Erythrobacteraceae.</title>
        <authorList>
            <person name="Xu L."/>
        </authorList>
    </citation>
    <scope>NUCLEOTIDE SEQUENCE [LARGE SCALE GENOMIC DNA]</scope>
    <source>
        <strain evidence="7 8">M0322</strain>
    </source>
</reference>
<dbReference type="OrthoDB" id="7418829at2"/>
<keyword evidence="3" id="KW-0560">Oxidoreductase</keyword>
<dbReference type="PROSITE" id="PS51296">
    <property type="entry name" value="RIESKE"/>
    <property type="match status" value="1"/>
</dbReference>
<evidence type="ECO:0000313" key="7">
    <source>
        <dbReference type="EMBL" id="MXO73203.1"/>
    </source>
</evidence>
<dbReference type="PANTHER" id="PTHR21266">
    <property type="entry name" value="IRON-SULFUR DOMAIN CONTAINING PROTEIN"/>
    <property type="match status" value="1"/>
</dbReference>
<proteinExistence type="predicted"/>
<dbReference type="GO" id="GO:0005506">
    <property type="term" value="F:iron ion binding"/>
    <property type="evidence" value="ECO:0007669"/>
    <property type="project" value="InterPro"/>
</dbReference>
<feature type="domain" description="Rieske" evidence="6">
    <location>
        <begin position="20"/>
        <end position="122"/>
    </location>
</feature>
<evidence type="ECO:0000256" key="1">
    <source>
        <dbReference type="ARBA" id="ARBA00022714"/>
    </source>
</evidence>
<dbReference type="EMBL" id="WTYV01000008">
    <property type="protein sequence ID" value="MXO73203.1"/>
    <property type="molecule type" value="Genomic_DNA"/>
</dbReference>
<dbReference type="GO" id="GO:0016491">
    <property type="term" value="F:oxidoreductase activity"/>
    <property type="evidence" value="ECO:0007669"/>
    <property type="project" value="UniProtKB-KW"/>
</dbReference>
<evidence type="ECO:0000313" key="8">
    <source>
        <dbReference type="Proteomes" id="UP000466966"/>
    </source>
</evidence>
<evidence type="ECO:0000256" key="2">
    <source>
        <dbReference type="ARBA" id="ARBA00022723"/>
    </source>
</evidence>
<dbReference type="PANTHER" id="PTHR21266:SF60">
    <property type="entry name" value="3-KETOSTEROID-9-ALPHA-MONOOXYGENASE, OXYGENASE COMPONENT"/>
    <property type="match status" value="1"/>
</dbReference>
<dbReference type="InterPro" id="IPR050584">
    <property type="entry name" value="Cholesterol_7-desaturase"/>
</dbReference>
<dbReference type="Proteomes" id="UP000466966">
    <property type="component" value="Unassembled WGS sequence"/>
</dbReference>
<keyword evidence="8" id="KW-1185">Reference proteome</keyword>
<accession>A0A844Z5X1</accession>
<organism evidence="7 8">
    <name type="scientific">Alteraurantiacibacter buctensis</name>
    <dbReference type="NCBI Taxonomy" id="1503981"/>
    <lineage>
        <taxon>Bacteria</taxon>
        <taxon>Pseudomonadati</taxon>
        <taxon>Pseudomonadota</taxon>
        <taxon>Alphaproteobacteria</taxon>
        <taxon>Sphingomonadales</taxon>
        <taxon>Erythrobacteraceae</taxon>
        <taxon>Alteraurantiacibacter</taxon>
    </lineage>
</organism>
<evidence type="ECO:0000256" key="4">
    <source>
        <dbReference type="ARBA" id="ARBA00023004"/>
    </source>
</evidence>
<dbReference type="RefSeq" id="WP_160773135.1">
    <property type="nucleotide sequence ID" value="NZ_WTYV01000008.1"/>
</dbReference>
<gene>
    <name evidence="7" type="ORF">GRI99_16365</name>
</gene>
<dbReference type="InterPro" id="IPR017941">
    <property type="entry name" value="Rieske_2Fe-2S"/>
</dbReference>
<keyword evidence="1" id="KW-0001">2Fe-2S</keyword>
<evidence type="ECO:0000256" key="3">
    <source>
        <dbReference type="ARBA" id="ARBA00023002"/>
    </source>
</evidence>
<comment type="caution">
    <text evidence="7">The sequence shown here is derived from an EMBL/GenBank/DDBJ whole genome shotgun (WGS) entry which is preliminary data.</text>
</comment>
<dbReference type="InterPro" id="IPR015881">
    <property type="entry name" value="ARHD_Rieske_2Fe_2S"/>
</dbReference>
<keyword evidence="2" id="KW-0479">Metal-binding</keyword>
<dbReference type="InterPro" id="IPR044043">
    <property type="entry name" value="VanA_C_cat"/>
</dbReference>
<dbReference type="InterPro" id="IPR036922">
    <property type="entry name" value="Rieske_2Fe-2S_sf"/>
</dbReference>
<dbReference type="PROSITE" id="PS00570">
    <property type="entry name" value="RING_HYDROXYL_ALPHA"/>
    <property type="match status" value="1"/>
</dbReference>
<keyword evidence="4" id="KW-0408">Iron</keyword>
<dbReference type="Pfam" id="PF19112">
    <property type="entry name" value="VanA_C"/>
    <property type="match status" value="1"/>
</dbReference>
<dbReference type="Gene3D" id="3.90.380.10">
    <property type="entry name" value="Naphthalene 1,2-dioxygenase Alpha Subunit, Chain A, domain 1"/>
    <property type="match status" value="1"/>
</dbReference>
<evidence type="ECO:0000259" key="6">
    <source>
        <dbReference type="PROSITE" id="PS51296"/>
    </source>
</evidence>
<dbReference type="SUPFAM" id="SSF55961">
    <property type="entry name" value="Bet v1-like"/>
    <property type="match status" value="1"/>
</dbReference>
<protein>
    <submittedName>
        <fullName evidence="7">Rieske 2Fe-2S domain-containing protein</fullName>
    </submittedName>
</protein>
<dbReference type="SUPFAM" id="SSF50022">
    <property type="entry name" value="ISP domain"/>
    <property type="match status" value="1"/>
</dbReference>
<dbReference type="Gene3D" id="2.102.10.10">
    <property type="entry name" value="Rieske [2Fe-2S] iron-sulphur domain"/>
    <property type="match status" value="1"/>
</dbReference>
<name>A0A844Z5X1_9SPHN</name>
<dbReference type="Pfam" id="PF00355">
    <property type="entry name" value="Rieske"/>
    <property type="match status" value="1"/>
</dbReference>
<keyword evidence="5" id="KW-0411">Iron-sulfur</keyword>
<dbReference type="GO" id="GO:0051537">
    <property type="term" value="F:2 iron, 2 sulfur cluster binding"/>
    <property type="evidence" value="ECO:0007669"/>
    <property type="project" value="UniProtKB-KW"/>
</dbReference>
<sequence length="358" mass="38809">MQAGGAFIDAAGGQHPRNAWYMAGWDRDVPAGEVVAITVLGQPLVLARDDAGAVFAMEDRCPHRAAPLSRGKCEQGGVRCWYHGVRFAADGRAVEVPGQDTIPPALKVRTFPVVERHAAIWVWLGDAALADPDRVVDFVGYRHPDWAMTPGRLDYVAPARLIHDNLLDLSHIAYVHKDTFAGGSDASATGWLAARMTTTTLPNGIAVERAMGGMPPNPAGGSVADGADVWSRYEFTVPGTFIQTTERYAPGSMDPANPARCPGQSLFDTFTCQAVTPLTADTTCYFFAFGPRSANADRQDFFADLGLRAFLEDKAMIEAQWRTLQATHTGIMPLAMDQAVLKYEAVNKRLLKAEMEQA</sequence>
<dbReference type="AlphaFoldDB" id="A0A844Z5X1"/>
<evidence type="ECO:0000256" key="5">
    <source>
        <dbReference type="ARBA" id="ARBA00023014"/>
    </source>
</evidence>